<protein>
    <recommendedName>
        <fullName evidence="3">Secreted protein</fullName>
    </recommendedName>
</protein>
<keyword evidence="2" id="KW-1185">Reference proteome</keyword>
<dbReference type="Proteomes" id="UP001634393">
    <property type="component" value="Unassembled WGS sequence"/>
</dbReference>
<evidence type="ECO:0000313" key="1">
    <source>
        <dbReference type="EMBL" id="KAL3839058.1"/>
    </source>
</evidence>
<reference evidence="1 2" key="1">
    <citation type="submission" date="2024-12" db="EMBL/GenBank/DDBJ databases">
        <title>The unique morphological basis and parallel evolutionary history of personate flowers in Penstemon.</title>
        <authorList>
            <person name="Depatie T.H."/>
            <person name="Wessinger C.A."/>
        </authorList>
    </citation>
    <scope>NUCLEOTIDE SEQUENCE [LARGE SCALE GENOMIC DNA]</scope>
    <source>
        <strain evidence="1">WTNN_2</strain>
        <tissue evidence="1">Leaf</tissue>
    </source>
</reference>
<name>A0ABD3TSK8_9LAMI</name>
<evidence type="ECO:0008006" key="3">
    <source>
        <dbReference type="Google" id="ProtNLM"/>
    </source>
</evidence>
<organism evidence="1 2">
    <name type="scientific">Penstemon smallii</name>
    <dbReference type="NCBI Taxonomy" id="265156"/>
    <lineage>
        <taxon>Eukaryota</taxon>
        <taxon>Viridiplantae</taxon>
        <taxon>Streptophyta</taxon>
        <taxon>Embryophyta</taxon>
        <taxon>Tracheophyta</taxon>
        <taxon>Spermatophyta</taxon>
        <taxon>Magnoliopsida</taxon>
        <taxon>eudicotyledons</taxon>
        <taxon>Gunneridae</taxon>
        <taxon>Pentapetalae</taxon>
        <taxon>asterids</taxon>
        <taxon>lamiids</taxon>
        <taxon>Lamiales</taxon>
        <taxon>Plantaginaceae</taxon>
        <taxon>Cheloneae</taxon>
        <taxon>Penstemon</taxon>
    </lineage>
</organism>
<evidence type="ECO:0000313" key="2">
    <source>
        <dbReference type="Proteomes" id="UP001634393"/>
    </source>
</evidence>
<dbReference type="EMBL" id="JBJXBP010000003">
    <property type="protein sequence ID" value="KAL3839058.1"/>
    <property type="molecule type" value="Genomic_DNA"/>
</dbReference>
<dbReference type="AlphaFoldDB" id="A0ABD3TSK8"/>
<sequence length="78" mass="8887">MVLRSRAWITFPRLNLRPLVGARCEHITTAHALASRFNWPCRSGSYVSMLLIERKPFICDIFCSSISPLRKTSSVSSF</sequence>
<accession>A0ABD3TSK8</accession>
<gene>
    <name evidence="1" type="ORF">ACJIZ3_023649</name>
</gene>
<proteinExistence type="predicted"/>
<comment type="caution">
    <text evidence="1">The sequence shown here is derived from an EMBL/GenBank/DDBJ whole genome shotgun (WGS) entry which is preliminary data.</text>
</comment>